<sequence length="233" mass="26350">MTKSTRLLQLLHILRHRSKRPATAAELAAELGISPRTLYRDIDTLRAQGADIRGEAGIGYQLHSDHSQLPPLMFSQSELEAIIIGIRWAAGHTEPTLAQAAEHALTKIRSVLPPWLSHTAANAQFSISPAPQYSEAEIRALAPIRQALRENRRLIIGYTDQHGNPSRRQIQPIALGYFPEVRLLAAWCEQRQDFRHFRCDRIQSIALGSPSSTPHELLLRQWQQRENIRAKDC</sequence>
<dbReference type="Gene3D" id="1.10.10.10">
    <property type="entry name" value="Winged helix-like DNA-binding domain superfamily/Winged helix DNA-binding domain"/>
    <property type="match status" value="1"/>
</dbReference>
<dbReference type="InterPro" id="IPR036388">
    <property type="entry name" value="WH-like_DNA-bd_sf"/>
</dbReference>
<dbReference type="PROSITE" id="PS52050">
    <property type="entry name" value="WYL"/>
    <property type="match status" value="1"/>
</dbReference>
<organism evidence="3 4">
    <name type="scientific">Kingella bonacorsii</name>
    <dbReference type="NCBI Taxonomy" id="2796361"/>
    <lineage>
        <taxon>Bacteria</taxon>
        <taxon>Pseudomonadati</taxon>
        <taxon>Pseudomonadota</taxon>
        <taxon>Betaproteobacteria</taxon>
        <taxon>Neisseriales</taxon>
        <taxon>Neisseriaceae</taxon>
        <taxon>Kingella</taxon>
    </lineage>
</organism>
<accession>A0ABS1BRU4</accession>
<dbReference type="RefSeq" id="WP_003793526.1">
    <property type="nucleotide sequence ID" value="NZ_JAEHNZ010000002.1"/>
</dbReference>
<dbReference type="PANTHER" id="PTHR34580:SF3">
    <property type="entry name" value="PROTEIN PAFB"/>
    <property type="match status" value="1"/>
</dbReference>
<reference evidence="3 4" key="1">
    <citation type="journal article" date="2021" name="Pathogens">
        <title>Isolation and Characterization of Kingella bonacorsii sp. nov., A Novel Kingella Species Detected in a Stable Periodontitis Subject.</title>
        <authorList>
            <person name="Antezack A."/>
            <person name="Boxberger M."/>
            <person name="Rolland C."/>
            <person name="Monnet-Corti V."/>
            <person name="La Scola B."/>
        </authorList>
    </citation>
    <scope>NUCLEOTIDE SEQUENCE [LARGE SCALE GENOMIC DNA]</scope>
    <source>
        <strain evidence="3 4">Marseille-Q4569</strain>
    </source>
</reference>
<dbReference type="Pfam" id="PF08279">
    <property type="entry name" value="HTH_11"/>
    <property type="match status" value="1"/>
</dbReference>
<evidence type="ECO:0000259" key="2">
    <source>
        <dbReference type="Pfam" id="PF13280"/>
    </source>
</evidence>
<dbReference type="InterPro" id="IPR026881">
    <property type="entry name" value="WYL_dom"/>
</dbReference>
<dbReference type="InterPro" id="IPR051534">
    <property type="entry name" value="CBASS_pafABC_assoc_protein"/>
</dbReference>
<feature type="domain" description="Helix-turn-helix type 11" evidence="1">
    <location>
        <begin position="6"/>
        <end position="61"/>
    </location>
</feature>
<dbReference type="Pfam" id="PF13280">
    <property type="entry name" value="WYL"/>
    <property type="match status" value="1"/>
</dbReference>
<dbReference type="EMBL" id="JAEHNZ010000002">
    <property type="protein sequence ID" value="MBK0395964.1"/>
    <property type="molecule type" value="Genomic_DNA"/>
</dbReference>
<dbReference type="PANTHER" id="PTHR34580">
    <property type="match status" value="1"/>
</dbReference>
<dbReference type="GeneID" id="84907310"/>
<evidence type="ECO:0000313" key="3">
    <source>
        <dbReference type="EMBL" id="MBK0395964.1"/>
    </source>
</evidence>
<evidence type="ECO:0000313" key="4">
    <source>
        <dbReference type="Proteomes" id="UP000614058"/>
    </source>
</evidence>
<evidence type="ECO:0000259" key="1">
    <source>
        <dbReference type="Pfam" id="PF08279"/>
    </source>
</evidence>
<dbReference type="InterPro" id="IPR013196">
    <property type="entry name" value="HTH_11"/>
</dbReference>
<comment type="caution">
    <text evidence="3">The sequence shown here is derived from an EMBL/GenBank/DDBJ whole genome shotgun (WGS) entry which is preliminary data.</text>
</comment>
<feature type="domain" description="WYL" evidence="2">
    <location>
        <begin position="140"/>
        <end position="206"/>
    </location>
</feature>
<proteinExistence type="predicted"/>
<protein>
    <submittedName>
        <fullName evidence="3">YafY family transcriptional regulator</fullName>
    </submittedName>
</protein>
<dbReference type="InterPro" id="IPR036390">
    <property type="entry name" value="WH_DNA-bd_sf"/>
</dbReference>
<dbReference type="SUPFAM" id="SSF46785">
    <property type="entry name" value="Winged helix' DNA-binding domain"/>
    <property type="match status" value="1"/>
</dbReference>
<dbReference type="Proteomes" id="UP000614058">
    <property type="component" value="Unassembled WGS sequence"/>
</dbReference>
<keyword evidence="4" id="KW-1185">Reference proteome</keyword>
<name>A0ABS1BRU4_9NEIS</name>
<gene>
    <name evidence="3" type="ORF">JDW22_05040</name>
</gene>